<feature type="domain" description="Glycosyl transferase family 3 N-terminal" evidence="11">
    <location>
        <begin position="3"/>
        <end position="64"/>
    </location>
</feature>
<dbReference type="InterPro" id="IPR005940">
    <property type="entry name" value="Anthranilate_Pribosyl_Tfrase"/>
</dbReference>
<dbReference type="Pfam" id="PF02885">
    <property type="entry name" value="Glycos_trans_3N"/>
    <property type="match status" value="1"/>
</dbReference>
<dbReference type="RefSeq" id="WP_109624428.1">
    <property type="nucleotide sequence ID" value="NZ_CABJAT010000001.1"/>
</dbReference>
<feature type="binding site" evidence="9">
    <location>
        <position position="87"/>
    </location>
    <ligand>
        <name>5-phospho-alpha-D-ribose 1-diphosphate</name>
        <dbReference type="ChEBI" id="CHEBI:58017"/>
    </ligand>
</feature>
<feature type="binding site" evidence="9">
    <location>
        <position position="224"/>
    </location>
    <ligand>
        <name>Mg(2+)</name>
        <dbReference type="ChEBI" id="CHEBI:18420"/>
        <label>2</label>
    </ligand>
</feature>
<comment type="caution">
    <text evidence="12">The sequence shown here is derived from an EMBL/GenBank/DDBJ whole genome shotgun (WGS) entry which is preliminary data.</text>
</comment>
<feature type="binding site" evidence="9">
    <location>
        <begin position="82"/>
        <end position="83"/>
    </location>
    <ligand>
        <name>5-phospho-alpha-D-ribose 1-diphosphate</name>
        <dbReference type="ChEBI" id="CHEBI:58017"/>
    </ligand>
</feature>
<feature type="domain" description="Glycosyl transferase family 3" evidence="10">
    <location>
        <begin position="73"/>
        <end position="323"/>
    </location>
</feature>
<evidence type="ECO:0000256" key="9">
    <source>
        <dbReference type="HAMAP-Rule" id="MF_00211"/>
    </source>
</evidence>
<sequence>MKRFIKEVVEGRSLPMEDAMSAMEMMLSGKATQAQIAAFLTGLRMKGETLDEIVGCATVLRDKAEHISPKVENYVDIVGTGGDCSYSFNISTTSAFVAAGAGVPIAKHGNRSISSKSGSGDVLESLGVNIMAEPKEVEKAVEEIGIGFMFAQVFHKSMKNVGQARSEMGIRSIFNILGPLSNPSGAKNQVIGVFNPELVEVFAQAMRIMGVDRALVVSAKDGMDEISTAADTVVSEIRDGQVINYVLTPEQFGMRRTILECLQGGDARINAAITKDILKGSVGHRRDVVLLNAGATIYVGGKADSIEEGIELAKESIDSGMALKKLEDLIAFSNQPRQ</sequence>
<keyword evidence="3 9" id="KW-0328">Glycosyltransferase</keyword>
<comment type="subunit">
    <text evidence="9">Homodimer.</text>
</comment>
<dbReference type="FunFam" id="3.40.1030.10:FF:000002">
    <property type="entry name" value="Anthranilate phosphoribosyltransferase"/>
    <property type="match status" value="1"/>
</dbReference>
<dbReference type="HAMAP" id="MF_00211">
    <property type="entry name" value="TrpD"/>
    <property type="match status" value="1"/>
</dbReference>
<evidence type="ECO:0000256" key="2">
    <source>
        <dbReference type="ARBA" id="ARBA00022605"/>
    </source>
</evidence>
<evidence type="ECO:0000256" key="3">
    <source>
        <dbReference type="ARBA" id="ARBA00022676"/>
    </source>
</evidence>
<dbReference type="PANTHER" id="PTHR43285:SF2">
    <property type="entry name" value="ANTHRANILATE PHOSPHORIBOSYLTRANSFERASE"/>
    <property type="match status" value="1"/>
</dbReference>
<feature type="binding site" evidence="9">
    <location>
        <position position="91"/>
    </location>
    <ligand>
        <name>Mg(2+)</name>
        <dbReference type="ChEBI" id="CHEBI:18420"/>
        <label>1</label>
    </ligand>
</feature>
<keyword evidence="9" id="KW-0460">Magnesium</keyword>
<dbReference type="EC" id="2.4.2.18" evidence="9"/>
<evidence type="ECO:0000259" key="10">
    <source>
        <dbReference type="Pfam" id="PF00591"/>
    </source>
</evidence>
<feature type="binding site" evidence="9">
    <location>
        <position position="79"/>
    </location>
    <ligand>
        <name>anthranilate</name>
        <dbReference type="ChEBI" id="CHEBI:16567"/>
        <label>1</label>
    </ligand>
</feature>
<comment type="caution">
    <text evidence="9">Lacks conserved residue(s) required for the propagation of feature annotation.</text>
</comment>
<protein>
    <recommendedName>
        <fullName evidence="9">Anthranilate phosphoribosyltransferase</fullName>
        <ecNumber evidence="9">2.4.2.18</ecNumber>
    </recommendedName>
</protein>
<dbReference type="Gene3D" id="3.40.1030.10">
    <property type="entry name" value="Nucleoside phosphorylase/phosphoribosyltransferase catalytic domain"/>
    <property type="match status" value="1"/>
</dbReference>
<dbReference type="InterPro" id="IPR036320">
    <property type="entry name" value="Glycosyl_Trfase_fam3_N_dom_sf"/>
</dbReference>
<evidence type="ECO:0000256" key="6">
    <source>
        <dbReference type="ARBA" id="ARBA00023141"/>
    </source>
</evidence>
<comment type="catalytic activity">
    <reaction evidence="7 9">
        <text>N-(5-phospho-beta-D-ribosyl)anthranilate + diphosphate = 5-phospho-alpha-D-ribose 1-diphosphate + anthranilate</text>
        <dbReference type="Rhea" id="RHEA:11768"/>
        <dbReference type="ChEBI" id="CHEBI:16567"/>
        <dbReference type="ChEBI" id="CHEBI:18277"/>
        <dbReference type="ChEBI" id="CHEBI:33019"/>
        <dbReference type="ChEBI" id="CHEBI:58017"/>
        <dbReference type="EC" id="2.4.2.18"/>
    </reaction>
</comment>
<comment type="cofactor">
    <cofactor evidence="9">
        <name>Mg(2+)</name>
        <dbReference type="ChEBI" id="CHEBI:18420"/>
    </cofactor>
    <text evidence="9">Binds 2 magnesium ions per monomer.</text>
</comment>
<keyword evidence="6 9" id="KW-0057">Aromatic amino acid biosynthesis</keyword>
<proteinExistence type="inferred from homology"/>
<keyword evidence="4 9" id="KW-0808">Transferase</keyword>
<keyword evidence="5 9" id="KW-0822">Tryptophan biosynthesis</keyword>
<comment type="function">
    <text evidence="9">Catalyzes the transfer of the phosphoribosyl group of 5-phosphorylribose-1-pyrophosphate (PRPP) to anthranilate to yield N-(5'-phosphoribosyl)-anthranilate (PRA).</text>
</comment>
<dbReference type="GO" id="GO:0005829">
    <property type="term" value="C:cytosol"/>
    <property type="evidence" value="ECO:0007669"/>
    <property type="project" value="TreeGrafter"/>
</dbReference>
<comment type="similarity">
    <text evidence="8">In the C-terminal section; belongs to the anthranilate phosphoribosyltransferase family.</text>
</comment>
<feature type="binding site" evidence="9">
    <location>
        <position position="225"/>
    </location>
    <ligand>
        <name>Mg(2+)</name>
        <dbReference type="ChEBI" id="CHEBI:18420"/>
        <label>1</label>
    </ligand>
</feature>
<dbReference type="Proteomes" id="UP000245412">
    <property type="component" value="Unassembled WGS sequence"/>
</dbReference>
<keyword evidence="13" id="KW-1185">Reference proteome</keyword>
<dbReference type="SUPFAM" id="SSF47648">
    <property type="entry name" value="Nucleoside phosphorylase/phosphoribosyltransferase N-terminal domain"/>
    <property type="match status" value="1"/>
</dbReference>
<dbReference type="InterPro" id="IPR035902">
    <property type="entry name" value="Nuc_phospho_transferase"/>
</dbReference>
<evidence type="ECO:0000313" key="13">
    <source>
        <dbReference type="Proteomes" id="UP000245412"/>
    </source>
</evidence>
<dbReference type="InterPro" id="IPR000312">
    <property type="entry name" value="Glycosyl_Trfase_fam3"/>
</dbReference>
<dbReference type="Pfam" id="PF00591">
    <property type="entry name" value="Glycos_transf_3"/>
    <property type="match status" value="1"/>
</dbReference>
<evidence type="ECO:0000313" key="12">
    <source>
        <dbReference type="EMBL" id="PWJ78996.1"/>
    </source>
</evidence>
<evidence type="ECO:0000259" key="11">
    <source>
        <dbReference type="Pfam" id="PF02885"/>
    </source>
</evidence>
<organism evidence="12 13">
    <name type="scientific">Murimonas intestini</name>
    <dbReference type="NCBI Taxonomy" id="1337051"/>
    <lineage>
        <taxon>Bacteria</taxon>
        <taxon>Bacillati</taxon>
        <taxon>Bacillota</taxon>
        <taxon>Clostridia</taxon>
        <taxon>Lachnospirales</taxon>
        <taxon>Lachnospiraceae</taxon>
        <taxon>Murimonas</taxon>
    </lineage>
</organism>
<dbReference type="AlphaFoldDB" id="A0AB73T9V3"/>
<feature type="binding site" evidence="9">
    <location>
        <position position="165"/>
    </location>
    <ligand>
        <name>anthranilate</name>
        <dbReference type="ChEBI" id="CHEBI:16567"/>
        <label>2</label>
    </ligand>
</feature>
<feature type="binding site" evidence="9">
    <location>
        <begin position="107"/>
        <end position="115"/>
    </location>
    <ligand>
        <name>5-phospho-alpha-D-ribose 1-diphosphate</name>
        <dbReference type="ChEBI" id="CHEBI:58017"/>
    </ligand>
</feature>
<evidence type="ECO:0000256" key="8">
    <source>
        <dbReference type="ARBA" id="ARBA00061188"/>
    </source>
</evidence>
<dbReference type="PANTHER" id="PTHR43285">
    <property type="entry name" value="ANTHRANILATE PHOSPHORIBOSYLTRANSFERASE"/>
    <property type="match status" value="1"/>
</dbReference>
<reference evidence="12 13" key="1">
    <citation type="submission" date="2018-05" db="EMBL/GenBank/DDBJ databases">
        <authorList>
            <person name="Goeker M."/>
            <person name="Huntemann M."/>
            <person name="Clum A."/>
            <person name="Pillay M."/>
            <person name="Palaniappan K."/>
            <person name="Varghese N."/>
            <person name="Mikhailova N."/>
            <person name="Stamatis D."/>
            <person name="Reddy T."/>
            <person name="Daum C."/>
            <person name="Shapiro N."/>
            <person name="Ivanova N."/>
            <person name="Kyrpides N."/>
            <person name="Woyke T."/>
        </authorList>
    </citation>
    <scope>NUCLEOTIDE SEQUENCE [LARGE SCALE GENOMIC DNA]</scope>
    <source>
        <strain evidence="12 13">DSM 26524</strain>
    </source>
</reference>
<feature type="binding site" evidence="9">
    <location>
        <position position="119"/>
    </location>
    <ligand>
        <name>5-phospho-alpha-D-ribose 1-diphosphate</name>
        <dbReference type="ChEBI" id="CHEBI:58017"/>
    </ligand>
</feature>
<dbReference type="GO" id="GO:0000287">
    <property type="term" value="F:magnesium ion binding"/>
    <property type="evidence" value="ECO:0007669"/>
    <property type="project" value="UniProtKB-UniRule"/>
</dbReference>
<feature type="binding site" evidence="9">
    <location>
        <position position="79"/>
    </location>
    <ligand>
        <name>5-phospho-alpha-D-ribose 1-diphosphate</name>
        <dbReference type="ChEBI" id="CHEBI:58017"/>
    </ligand>
</feature>
<dbReference type="EMBL" id="QGGY01000001">
    <property type="protein sequence ID" value="PWJ78996.1"/>
    <property type="molecule type" value="Genomic_DNA"/>
</dbReference>
<dbReference type="GO" id="GO:0000162">
    <property type="term" value="P:L-tryptophan biosynthetic process"/>
    <property type="evidence" value="ECO:0007669"/>
    <property type="project" value="UniProtKB-UniRule"/>
</dbReference>
<dbReference type="GO" id="GO:0004048">
    <property type="term" value="F:anthranilate phosphoribosyltransferase activity"/>
    <property type="evidence" value="ECO:0007669"/>
    <property type="project" value="UniProtKB-UniRule"/>
</dbReference>
<dbReference type="InterPro" id="IPR017459">
    <property type="entry name" value="Glycosyl_Trfase_fam3_N_dom"/>
</dbReference>
<comment type="pathway">
    <text evidence="1 9">Amino-acid biosynthesis; L-tryptophan biosynthesis; L-tryptophan from chorismate: step 2/5.</text>
</comment>
<evidence type="ECO:0000256" key="7">
    <source>
        <dbReference type="ARBA" id="ARBA00052328"/>
    </source>
</evidence>
<evidence type="ECO:0000256" key="1">
    <source>
        <dbReference type="ARBA" id="ARBA00004907"/>
    </source>
</evidence>
<keyword evidence="9" id="KW-0479">Metal-binding</keyword>
<feature type="binding site" evidence="9">
    <location>
        <begin position="89"/>
        <end position="92"/>
    </location>
    <ligand>
        <name>5-phospho-alpha-D-ribose 1-diphosphate</name>
        <dbReference type="ChEBI" id="CHEBI:58017"/>
    </ligand>
</feature>
<feature type="binding site" evidence="9">
    <location>
        <position position="110"/>
    </location>
    <ligand>
        <name>anthranilate</name>
        <dbReference type="ChEBI" id="CHEBI:16567"/>
        <label>1</label>
    </ligand>
</feature>
<dbReference type="NCBIfam" id="TIGR01245">
    <property type="entry name" value="trpD"/>
    <property type="match status" value="1"/>
</dbReference>
<name>A0AB73T9V3_9FIRM</name>
<accession>A0AB73T9V3</accession>
<keyword evidence="2 9" id="KW-0028">Amino-acid biosynthesis</keyword>
<feature type="binding site" evidence="9">
    <location>
        <position position="225"/>
    </location>
    <ligand>
        <name>Mg(2+)</name>
        <dbReference type="ChEBI" id="CHEBI:18420"/>
        <label>2</label>
    </ligand>
</feature>
<dbReference type="SUPFAM" id="SSF52418">
    <property type="entry name" value="Nucleoside phosphorylase/phosphoribosyltransferase catalytic domain"/>
    <property type="match status" value="1"/>
</dbReference>
<evidence type="ECO:0000256" key="5">
    <source>
        <dbReference type="ARBA" id="ARBA00022822"/>
    </source>
</evidence>
<dbReference type="Gene3D" id="1.20.970.10">
    <property type="entry name" value="Transferase, Pyrimidine Nucleoside Phosphorylase, Chain C"/>
    <property type="match status" value="1"/>
</dbReference>
<comment type="similarity">
    <text evidence="9">Belongs to the anthranilate phosphoribosyltransferase family.</text>
</comment>
<gene>
    <name evidence="9" type="primary">trpD</name>
    <name evidence="12" type="ORF">C7383_101373</name>
</gene>
<evidence type="ECO:0000256" key="4">
    <source>
        <dbReference type="ARBA" id="ARBA00022679"/>
    </source>
</evidence>